<evidence type="ECO:0000256" key="8">
    <source>
        <dbReference type="ARBA" id="ARBA00022771"/>
    </source>
</evidence>
<dbReference type="PROSITE" id="PS51504">
    <property type="entry name" value="H15"/>
    <property type="match status" value="1"/>
</dbReference>
<dbReference type="GO" id="GO:0008270">
    <property type="term" value="F:zinc ion binding"/>
    <property type="evidence" value="ECO:0007669"/>
    <property type="project" value="UniProtKB-KW"/>
</dbReference>
<dbReference type="Gene3D" id="1.10.10.10">
    <property type="entry name" value="Winged helix-like DNA-binding domain superfamily/Winged helix DNA-binding domain"/>
    <property type="match status" value="1"/>
</dbReference>
<evidence type="ECO:0000256" key="2">
    <source>
        <dbReference type="ARBA" id="ARBA00004604"/>
    </source>
</evidence>
<dbReference type="CDD" id="cd17734">
    <property type="entry name" value="BRCT_Bard1_rpt1"/>
    <property type="match status" value="1"/>
</dbReference>
<evidence type="ECO:0000313" key="26">
    <source>
        <dbReference type="EMBL" id="KAJ8484327.1"/>
    </source>
</evidence>
<dbReference type="GO" id="GO:0000724">
    <property type="term" value="P:double-strand break repair via homologous recombination"/>
    <property type="evidence" value="ECO:0007669"/>
    <property type="project" value="TreeGrafter"/>
</dbReference>
<feature type="region of interest" description="Disordered" evidence="19">
    <location>
        <begin position="155"/>
        <end position="197"/>
    </location>
</feature>
<evidence type="ECO:0000256" key="18">
    <source>
        <dbReference type="SAM" id="Coils"/>
    </source>
</evidence>
<dbReference type="InterPro" id="IPR001841">
    <property type="entry name" value="Znf_RING"/>
</dbReference>
<keyword evidence="10" id="KW-0779">Telomere</keyword>
<feature type="domain" description="BRCT" evidence="22">
    <location>
        <begin position="915"/>
        <end position="1020"/>
    </location>
</feature>
<dbReference type="FunFam" id="3.30.40.10:FF:000310">
    <property type="entry name" value="Breast cancer associated RING 1"/>
    <property type="match status" value="1"/>
</dbReference>
<dbReference type="Gene3D" id="3.30.40.10">
    <property type="entry name" value="Zinc/RING finger domain, C3HC4 (zinc finger)"/>
    <property type="match status" value="2"/>
</dbReference>
<dbReference type="PROSITE" id="PS51294">
    <property type="entry name" value="HTH_MYB"/>
    <property type="match status" value="1"/>
</dbReference>
<dbReference type="SMART" id="SM00184">
    <property type="entry name" value="RING"/>
    <property type="match status" value="1"/>
</dbReference>
<dbReference type="FunFam" id="1.10.10.60:FF:000168">
    <property type="entry name" value="Telomere repeat-binding factor 1"/>
    <property type="match status" value="1"/>
</dbReference>
<evidence type="ECO:0000256" key="19">
    <source>
        <dbReference type="SAM" id="MobiDB-lite"/>
    </source>
</evidence>
<evidence type="ECO:0000256" key="13">
    <source>
        <dbReference type="ARBA" id="ARBA00023125"/>
    </source>
</evidence>
<dbReference type="Gene3D" id="1.10.10.60">
    <property type="entry name" value="Homeodomain-like"/>
    <property type="match status" value="1"/>
</dbReference>
<feature type="compositionally biased region" description="Polar residues" evidence="19">
    <location>
        <begin position="265"/>
        <end position="282"/>
    </location>
</feature>
<dbReference type="PROSITE" id="PS50090">
    <property type="entry name" value="MYB_LIKE"/>
    <property type="match status" value="1"/>
</dbReference>
<dbReference type="InterPro" id="IPR017907">
    <property type="entry name" value="Znf_RING_CS"/>
</dbReference>
<evidence type="ECO:0000259" key="22">
    <source>
        <dbReference type="PROSITE" id="PS50172"/>
    </source>
</evidence>
<sequence length="1357" mass="150924">MPITKARSHETPLPPPTSLALPLPLSSSLVRIHRCSKVEEPPPAVAMADLANLEKMGRELMCPICRSLLKSAASLSCNHVFCNSCIAESMKKSASDCPVCKVPFRRREVRAASHMDNLVGIFKSMEVMTGTNIFSTQIGSQNSGNEEEHAITTGTMGECQKKSKRKECSQMKNAKEKTNAGRSPHYKPKTPSFPAKKRIHVTPYSASETPLRPQKIHKLEDARIELIGDTELDDNKKLFANNTEDPSLSPFFWLRGNDDIDESPQKPSDQQIMETPSPQSAPCFSDMKDSDDEKPTLPTPTNKLNIAEDFDSEMFEWTQRGYSPELFSTPQRTQTVERHKLLKIPAKECQGNIDAVVHHEDAKVGTASISKKILHKRRCNSNTLLKSRKSLIKEDQDFRLHDVNEEVPCNSEGVVDRSYPKPKRMRVKGCQKSATHYQTNCSMSLRSLKKQFSNAAVEASEQSPDISVKAKYSSVIKGSGGTANRSDRKIKATDSELQRKHLKRSNIDVQVEVPEAILSLTNNAEIQDGSNIKLPELPASTHQQRESKKLSSDMLDKRGKHIHQNKCIAKDQASELKVTSAVKVPATPMGTAACESNKISCIALKEYKRSLAVKNTRKNRIQGTENIIMRKCQESHPPIRCVFCHSSTDTKDSGDMMHYFNGKPVAADFNGGSNVIHSHKHCTEWAPDVYFEDEMAINLAAEVSRSRRIKCSCCGVNGAALGCYERSCRKSFHFTCAKLMQECKWDTQNFVMLCPLHSSMVLPNEASESQRQCRKKSTQKGSSQASSINTCDHPSQKWKWPSGSPCKWMLCCSALSAAEKAAVSKFAKVTGVPISNTWNPEITHIIASTDHNGAYRRTLKILKGIIDGKWILKVDWINTCMDAMEPIDEEKFEVTVDIHGISDGPRLGRLRAINKQPKLFNGFKFYFSGDYTPSYKGYLQDLVIAAGGSVLQRKPISRDNKRLLGDTSTCRTLIVFSIEHPEKHNCNSDTVTYHRRSEAQSLADASGGTLAGSTWIIDSIAACNPLDGQFPTSEACMPSDIIAEGFVLLLMGAPKQKWTAEEESALRAGVLKHGAGKWRTILKDPEFSSILCLRSNVDLKDKWRNLSVTANGWGSREKARLALKRSRQISNHDYNPKAFNRVTEDIDAQIVDAKPLAVTSENLHVTGQKKSFSRLDNLILEAITNLKEPTGSNKTTIAMYIEDQYWPPPDFTQLLSAKLKALTASGRLIKVKRNYRIAPTSAFSNGKTSKLLHHEGRQNEQYKIMRDDFRPVLRCQVDAELAQMRNMTSQEAASAAAQAVAEAEAAMAKAEEAAREAETAEADAEAAQAFAEAAMLTMKNRNNLMRWSKFEGNSLSS</sequence>
<dbReference type="CDD" id="cd11660">
    <property type="entry name" value="SANT_TRF"/>
    <property type="match status" value="1"/>
</dbReference>
<dbReference type="PROSITE" id="PS00518">
    <property type="entry name" value="ZF_RING_1"/>
    <property type="match status" value="1"/>
</dbReference>
<dbReference type="EMBL" id="JAQQAF010000005">
    <property type="protein sequence ID" value="KAJ8484327.1"/>
    <property type="molecule type" value="Genomic_DNA"/>
</dbReference>
<dbReference type="GO" id="GO:0006334">
    <property type="term" value="P:nucleosome assembly"/>
    <property type="evidence" value="ECO:0007669"/>
    <property type="project" value="InterPro"/>
</dbReference>
<dbReference type="InterPro" id="IPR005818">
    <property type="entry name" value="Histone_H1/H5_H15"/>
</dbReference>
<evidence type="ECO:0000256" key="15">
    <source>
        <dbReference type="ARBA" id="ARBA00023204"/>
    </source>
</evidence>
<keyword evidence="6" id="KW-0677">Repeat</keyword>
<dbReference type="Proteomes" id="UP001222027">
    <property type="component" value="Unassembled WGS sequence"/>
</dbReference>
<evidence type="ECO:0000256" key="3">
    <source>
        <dbReference type="ARBA" id="ARBA00011414"/>
    </source>
</evidence>
<dbReference type="InterPro" id="IPR001005">
    <property type="entry name" value="SANT/Myb"/>
</dbReference>
<feature type="domain" description="Myb-like" evidence="21">
    <location>
        <begin position="1055"/>
        <end position="1107"/>
    </location>
</feature>
<feature type="compositionally biased region" description="Basic and acidic residues" evidence="19">
    <location>
        <begin position="286"/>
        <end position="295"/>
    </location>
</feature>
<evidence type="ECO:0000256" key="14">
    <source>
        <dbReference type="ARBA" id="ARBA00023163"/>
    </source>
</evidence>
<dbReference type="PANTHER" id="PTHR13763:SF0">
    <property type="entry name" value="BREAST CANCER TYPE 1 SUSCEPTIBILITY PROTEIN"/>
    <property type="match status" value="1"/>
</dbReference>
<feature type="region of interest" description="Disordered" evidence="19">
    <location>
        <begin position="531"/>
        <end position="552"/>
    </location>
</feature>
<evidence type="ECO:0000256" key="5">
    <source>
        <dbReference type="ARBA" id="ARBA00022723"/>
    </source>
</evidence>
<dbReference type="PROSITE" id="PS50089">
    <property type="entry name" value="ZF_RING_2"/>
    <property type="match status" value="1"/>
</dbReference>
<evidence type="ECO:0000256" key="17">
    <source>
        <dbReference type="PROSITE-ProRule" id="PRU00175"/>
    </source>
</evidence>
<comment type="subunit">
    <text evidence="3">Forms a homodimer and heterodimers.</text>
</comment>
<evidence type="ECO:0008006" key="28">
    <source>
        <dbReference type="Google" id="ProtNLM"/>
    </source>
</evidence>
<evidence type="ECO:0000259" key="23">
    <source>
        <dbReference type="PROSITE" id="PS51294"/>
    </source>
</evidence>
<dbReference type="GO" id="GO:0005730">
    <property type="term" value="C:nucleolus"/>
    <property type="evidence" value="ECO:0007669"/>
    <property type="project" value="UniProtKB-SubCell"/>
</dbReference>
<dbReference type="GO" id="GO:0043565">
    <property type="term" value="F:sequence-specific DNA binding"/>
    <property type="evidence" value="ECO:0007669"/>
    <property type="project" value="UniProtKB-ARBA"/>
</dbReference>
<dbReference type="PROSITE" id="PS51805">
    <property type="entry name" value="EPHD"/>
    <property type="match status" value="1"/>
</dbReference>
<feature type="domain" description="RING-type" evidence="20">
    <location>
        <begin position="62"/>
        <end position="101"/>
    </location>
</feature>
<dbReference type="SUPFAM" id="SSF46785">
    <property type="entry name" value="Winged helix' DNA-binding domain"/>
    <property type="match status" value="1"/>
</dbReference>
<dbReference type="GO" id="GO:0003690">
    <property type="term" value="F:double-stranded DNA binding"/>
    <property type="evidence" value="ECO:0007669"/>
    <property type="project" value="UniProtKB-ARBA"/>
</dbReference>
<dbReference type="InterPro" id="IPR013083">
    <property type="entry name" value="Znf_RING/FYVE/PHD"/>
</dbReference>
<keyword evidence="8 17" id="KW-0863">Zinc-finger</keyword>
<feature type="region of interest" description="Disordered" evidence="19">
    <location>
        <begin position="775"/>
        <end position="795"/>
    </location>
</feature>
<reference evidence="26 27" key="1">
    <citation type="submission" date="2022-12" db="EMBL/GenBank/DDBJ databases">
        <title>Chromosome-scale assembly of the Ensete ventricosum genome.</title>
        <authorList>
            <person name="Dussert Y."/>
            <person name="Stocks J."/>
            <person name="Wendawek A."/>
            <person name="Woldeyes F."/>
            <person name="Nichols R.A."/>
            <person name="Borrell J.S."/>
        </authorList>
    </citation>
    <scope>NUCLEOTIDE SEQUENCE [LARGE SCALE GENOMIC DNA]</scope>
    <source>
        <strain evidence="27">cv. Maze</strain>
        <tissue evidence="26">Seeds</tissue>
    </source>
</reference>
<dbReference type="FunFam" id="3.40.50.10190:FF:000006">
    <property type="entry name" value="Breast cancer type 1 susceptibility protein homolog"/>
    <property type="match status" value="1"/>
</dbReference>
<dbReference type="Pfam" id="PF13923">
    <property type="entry name" value="zf-C3HC4_2"/>
    <property type="match status" value="1"/>
</dbReference>
<dbReference type="SUPFAM" id="SSF52113">
    <property type="entry name" value="BRCT domain"/>
    <property type="match status" value="2"/>
</dbReference>
<dbReference type="InterPro" id="IPR031099">
    <property type="entry name" value="BRCA1-associated"/>
</dbReference>
<keyword evidence="12 18" id="KW-0175">Coiled coil</keyword>
<keyword evidence="16" id="KW-0539">Nucleus</keyword>
<dbReference type="SMART" id="SM00526">
    <property type="entry name" value="H15"/>
    <property type="match status" value="1"/>
</dbReference>
<evidence type="ECO:0000259" key="21">
    <source>
        <dbReference type="PROSITE" id="PS50090"/>
    </source>
</evidence>
<dbReference type="GO" id="GO:0000781">
    <property type="term" value="C:chromosome, telomeric region"/>
    <property type="evidence" value="ECO:0007669"/>
    <property type="project" value="UniProtKB-SubCell"/>
</dbReference>
<organism evidence="26 27">
    <name type="scientific">Ensete ventricosum</name>
    <name type="common">Abyssinian banana</name>
    <name type="synonym">Musa ensete</name>
    <dbReference type="NCBI Taxonomy" id="4639"/>
    <lineage>
        <taxon>Eukaryota</taxon>
        <taxon>Viridiplantae</taxon>
        <taxon>Streptophyta</taxon>
        <taxon>Embryophyta</taxon>
        <taxon>Tracheophyta</taxon>
        <taxon>Spermatophyta</taxon>
        <taxon>Magnoliopsida</taxon>
        <taxon>Liliopsida</taxon>
        <taxon>Zingiberales</taxon>
        <taxon>Musaceae</taxon>
        <taxon>Ensete</taxon>
    </lineage>
</organism>
<keyword evidence="9" id="KW-0862">Zinc</keyword>
<evidence type="ECO:0000259" key="25">
    <source>
        <dbReference type="PROSITE" id="PS51805"/>
    </source>
</evidence>
<feature type="domain" description="PHD-type" evidence="25">
    <location>
        <begin position="638"/>
        <end position="758"/>
    </location>
</feature>
<dbReference type="PROSITE" id="PS50172">
    <property type="entry name" value="BRCT"/>
    <property type="match status" value="2"/>
</dbReference>
<evidence type="ECO:0000256" key="11">
    <source>
        <dbReference type="ARBA" id="ARBA00023015"/>
    </source>
</evidence>
<evidence type="ECO:0000256" key="12">
    <source>
        <dbReference type="ARBA" id="ARBA00023054"/>
    </source>
</evidence>
<feature type="compositionally biased region" description="Basic and acidic residues" evidence="19">
    <location>
        <begin position="166"/>
        <end position="179"/>
    </location>
</feature>
<evidence type="ECO:0000256" key="9">
    <source>
        <dbReference type="ARBA" id="ARBA00022833"/>
    </source>
</evidence>
<name>A0AAV8QWL4_ENSVE</name>
<keyword evidence="7" id="KW-0227">DNA damage</keyword>
<evidence type="ECO:0000256" key="6">
    <source>
        <dbReference type="ARBA" id="ARBA00022737"/>
    </source>
</evidence>
<dbReference type="GO" id="GO:0004842">
    <property type="term" value="F:ubiquitin-protein transferase activity"/>
    <property type="evidence" value="ECO:0007669"/>
    <property type="project" value="TreeGrafter"/>
</dbReference>
<dbReference type="Pfam" id="PF00533">
    <property type="entry name" value="BRCT"/>
    <property type="match status" value="1"/>
</dbReference>
<feature type="compositionally biased region" description="Basic and acidic residues" evidence="19">
    <location>
        <begin position="543"/>
        <end position="552"/>
    </location>
</feature>
<comment type="subcellular location">
    <subcellularLocation>
        <location evidence="1">Chromosome</location>
        <location evidence="1">Telomere</location>
    </subcellularLocation>
    <subcellularLocation>
        <location evidence="2">Nucleus</location>
        <location evidence="2">Nucleolus</location>
    </subcellularLocation>
</comment>
<keyword evidence="4" id="KW-0158">Chromosome</keyword>
<comment type="caution">
    <text evidence="26">The sequence shown here is derived from an EMBL/GenBank/DDBJ whole genome shotgun (WGS) entry which is preliminary data.</text>
</comment>
<keyword evidence="15" id="KW-0234">DNA repair</keyword>
<protein>
    <recommendedName>
        <fullName evidence="28">RING-type E3 ubiquitin transferase BRCA1</fullName>
    </recommendedName>
</protein>
<dbReference type="InterPro" id="IPR001357">
    <property type="entry name" value="BRCT_dom"/>
</dbReference>
<dbReference type="InterPro" id="IPR036420">
    <property type="entry name" value="BRCT_dom_sf"/>
</dbReference>
<dbReference type="PANTHER" id="PTHR13763">
    <property type="entry name" value="BREAST CANCER TYPE 1 SUSCEPTIBILITY PROTEIN BRCA1"/>
    <property type="match status" value="1"/>
</dbReference>
<evidence type="ECO:0000256" key="10">
    <source>
        <dbReference type="ARBA" id="ARBA00022895"/>
    </source>
</evidence>
<feature type="compositionally biased region" description="Polar residues" evidence="19">
    <location>
        <begin position="779"/>
        <end position="793"/>
    </location>
</feature>
<feature type="domain" description="H15" evidence="24">
    <location>
        <begin position="1168"/>
        <end position="1239"/>
    </location>
</feature>
<evidence type="ECO:0000256" key="7">
    <source>
        <dbReference type="ARBA" id="ARBA00022763"/>
    </source>
</evidence>
<dbReference type="GO" id="GO:0000786">
    <property type="term" value="C:nucleosome"/>
    <property type="evidence" value="ECO:0007669"/>
    <property type="project" value="InterPro"/>
</dbReference>
<evidence type="ECO:0000256" key="4">
    <source>
        <dbReference type="ARBA" id="ARBA00022454"/>
    </source>
</evidence>
<evidence type="ECO:0000259" key="20">
    <source>
        <dbReference type="PROSITE" id="PS50089"/>
    </source>
</evidence>
<feature type="domain" description="HTH myb-type" evidence="23">
    <location>
        <begin position="1055"/>
        <end position="1083"/>
    </location>
</feature>
<evidence type="ECO:0000256" key="16">
    <source>
        <dbReference type="ARBA" id="ARBA00023242"/>
    </source>
</evidence>
<dbReference type="GO" id="GO:0045944">
    <property type="term" value="P:positive regulation of transcription by RNA polymerase II"/>
    <property type="evidence" value="ECO:0007669"/>
    <property type="project" value="TreeGrafter"/>
</dbReference>
<keyword evidence="11" id="KW-0805">Transcription regulation</keyword>
<dbReference type="Pfam" id="PF00538">
    <property type="entry name" value="Linker_histone"/>
    <property type="match status" value="1"/>
</dbReference>
<accession>A0AAV8QWL4</accession>
<keyword evidence="13" id="KW-0238">DNA-binding</keyword>
<dbReference type="InterPro" id="IPR034732">
    <property type="entry name" value="EPHD"/>
</dbReference>
<feature type="region of interest" description="Disordered" evidence="19">
    <location>
        <begin position="248"/>
        <end position="302"/>
    </location>
</feature>
<dbReference type="InterPro" id="IPR036388">
    <property type="entry name" value="WH-like_DNA-bd_sf"/>
</dbReference>
<evidence type="ECO:0000256" key="1">
    <source>
        <dbReference type="ARBA" id="ARBA00004574"/>
    </source>
</evidence>
<dbReference type="SUPFAM" id="SSF57850">
    <property type="entry name" value="RING/U-box"/>
    <property type="match status" value="1"/>
</dbReference>
<feature type="domain" description="BRCT" evidence="22">
    <location>
        <begin position="819"/>
        <end position="894"/>
    </location>
</feature>
<dbReference type="InterPro" id="IPR017930">
    <property type="entry name" value="Myb_dom"/>
</dbReference>
<evidence type="ECO:0000259" key="24">
    <source>
        <dbReference type="PROSITE" id="PS51504"/>
    </source>
</evidence>
<keyword evidence="5" id="KW-0479">Metal-binding</keyword>
<evidence type="ECO:0000313" key="27">
    <source>
        <dbReference type="Proteomes" id="UP001222027"/>
    </source>
</evidence>
<dbReference type="SMART" id="SM00292">
    <property type="entry name" value="BRCT"/>
    <property type="match status" value="2"/>
</dbReference>
<gene>
    <name evidence="26" type="ORF">OPV22_016812</name>
</gene>
<dbReference type="InterPro" id="IPR036390">
    <property type="entry name" value="WH_DNA-bd_sf"/>
</dbReference>
<dbReference type="Gene3D" id="3.40.50.10190">
    <property type="entry name" value="BRCT domain"/>
    <property type="match status" value="2"/>
</dbReference>
<dbReference type="Pfam" id="PF13771">
    <property type="entry name" value="zf-HC5HC2H"/>
    <property type="match status" value="1"/>
</dbReference>
<proteinExistence type="predicted"/>
<keyword evidence="14" id="KW-0804">Transcription</keyword>
<dbReference type="Pfam" id="PF00249">
    <property type="entry name" value="Myb_DNA-binding"/>
    <property type="match status" value="1"/>
</dbReference>
<dbReference type="SUPFAM" id="SSF46689">
    <property type="entry name" value="Homeodomain-like"/>
    <property type="match status" value="1"/>
</dbReference>
<dbReference type="SMART" id="SM00717">
    <property type="entry name" value="SANT"/>
    <property type="match status" value="1"/>
</dbReference>
<feature type="coiled-coil region" evidence="18">
    <location>
        <begin position="1293"/>
        <end position="1330"/>
    </location>
</feature>
<keyword evidence="27" id="KW-1185">Reference proteome</keyword>
<dbReference type="InterPro" id="IPR009057">
    <property type="entry name" value="Homeodomain-like_sf"/>
</dbReference>